<evidence type="ECO:0000259" key="1">
    <source>
        <dbReference type="Pfam" id="PF00144"/>
    </source>
</evidence>
<organism evidence="3 4">
    <name type="scientific">Candidatus Raymondbacteria bacterium RIFOXYD12_FULL_49_13</name>
    <dbReference type="NCBI Taxonomy" id="1817890"/>
    <lineage>
        <taxon>Bacteria</taxon>
        <taxon>Raymondiibacteriota</taxon>
    </lineage>
</organism>
<dbReference type="Pfam" id="PF00144">
    <property type="entry name" value="Beta-lactamase"/>
    <property type="match status" value="1"/>
</dbReference>
<feature type="domain" description="FlgD/Vpr Ig-like" evidence="2">
    <location>
        <begin position="409"/>
        <end position="461"/>
    </location>
</feature>
<dbReference type="AlphaFoldDB" id="A0A1F7FBQ9"/>
<sequence length="474" mass="53485">MYFKKNLFYLAFSFAYAWFFFVMTPFPAVSQYGPDLSSIDTLLQDSLSNFHFPLLNPFSSYAVIIKRNDTIIYSRTNGTYDENTVKPIYSSTKWLSAATLLSLVDDNRLSLDDTIGSFLPIFTQYGKGRITIRQLLSHTSGLSGYSEQNYENSDSLSLAQSVDSIAVHVPLEDPPGSCVNYGSVSMQVAGRIAEIVSGKDWDTLFFEKIASKCQMPHTEYVKSTPSNPWIAGGAYSSLNEYMNFVRMLFDNGVFNGATVLSAQSISEFYKDQTNNVPVKYLPYPFSPPYHPYNADTIRYGLGNFIDVENPSNGYVEHISGPGAWGAYPWIDRCRNVSGMIFTYAPITQVMYTYFKLCDLVRRKCESICMTGIEEKKYDRMNSSGVVLVHSYPNPFNQATNITFNVFRHVTVTAAIYDVHGRIVTRLIEGEMDAGRHAIDWDGRDERQCEAPGGIYALKFNAGDYRVTKRIVLVR</sequence>
<reference evidence="3 4" key="1">
    <citation type="journal article" date="2016" name="Nat. Commun.">
        <title>Thousands of microbial genomes shed light on interconnected biogeochemical processes in an aquifer system.</title>
        <authorList>
            <person name="Anantharaman K."/>
            <person name="Brown C.T."/>
            <person name="Hug L.A."/>
            <person name="Sharon I."/>
            <person name="Castelle C.J."/>
            <person name="Probst A.J."/>
            <person name="Thomas B.C."/>
            <person name="Singh A."/>
            <person name="Wilkins M.J."/>
            <person name="Karaoz U."/>
            <person name="Brodie E.L."/>
            <person name="Williams K.H."/>
            <person name="Hubbard S.S."/>
            <person name="Banfield J.F."/>
        </authorList>
    </citation>
    <scope>NUCLEOTIDE SEQUENCE [LARGE SCALE GENOMIC DNA]</scope>
</reference>
<feature type="domain" description="Beta-lactamase-related" evidence="1">
    <location>
        <begin position="61"/>
        <end position="342"/>
    </location>
</feature>
<proteinExistence type="predicted"/>
<dbReference type="InterPro" id="IPR025965">
    <property type="entry name" value="FlgD/Vpr_Ig-like"/>
</dbReference>
<dbReference type="SUPFAM" id="SSF56601">
    <property type="entry name" value="beta-lactamase/transpeptidase-like"/>
    <property type="match status" value="1"/>
</dbReference>
<dbReference type="NCBIfam" id="TIGR04183">
    <property type="entry name" value="Por_Secre_tail"/>
    <property type="match status" value="1"/>
</dbReference>
<evidence type="ECO:0000313" key="4">
    <source>
        <dbReference type="Proteomes" id="UP000179243"/>
    </source>
</evidence>
<dbReference type="Proteomes" id="UP000179243">
    <property type="component" value="Unassembled WGS sequence"/>
</dbReference>
<gene>
    <name evidence="3" type="ORF">A2519_19540</name>
</gene>
<evidence type="ECO:0000313" key="3">
    <source>
        <dbReference type="EMBL" id="OGK04099.1"/>
    </source>
</evidence>
<dbReference type="InterPro" id="IPR012338">
    <property type="entry name" value="Beta-lactam/transpept-like"/>
</dbReference>
<dbReference type="InterPro" id="IPR050789">
    <property type="entry name" value="Diverse_Enzym_Activities"/>
</dbReference>
<dbReference type="PANTHER" id="PTHR43283">
    <property type="entry name" value="BETA-LACTAMASE-RELATED"/>
    <property type="match status" value="1"/>
</dbReference>
<dbReference type="EMBL" id="MFYX01000075">
    <property type="protein sequence ID" value="OGK04099.1"/>
    <property type="molecule type" value="Genomic_DNA"/>
</dbReference>
<protein>
    <recommendedName>
        <fullName evidence="5">Beta-lactamase-related domain-containing protein</fullName>
    </recommendedName>
</protein>
<name>A0A1F7FBQ9_UNCRA</name>
<comment type="caution">
    <text evidence="3">The sequence shown here is derived from an EMBL/GenBank/DDBJ whole genome shotgun (WGS) entry which is preliminary data.</text>
</comment>
<dbReference type="Pfam" id="PF13860">
    <property type="entry name" value="FlgD_ig"/>
    <property type="match status" value="1"/>
</dbReference>
<dbReference type="InterPro" id="IPR001466">
    <property type="entry name" value="Beta-lactam-related"/>
</dbReference>
<dbReference type="Gene3D" id="2.60.40.4070">
    <property type="match status" value="1"/>
</dbReference>
<accession>A0A1F7FBQ9</accession>
<dbReference type="PANTHER" id="PTHR43283:SF3">
    <property type="entry name" value="BETA-LACTAMASE FAMILY PROTEIN (AFU_ORTHOLOGUE AFUA_5G07500)"/>
    <property type="match status" value="1"/>
</dbReference>
<dbReference type="Gene3D" id="3.40.710.10">
    <property type="entry name" value="DD-peptidase/beta-lactamase superfamily"/>
    <property type="match status" value="1"/>
</dbReference>
<evidence type="ECO:0008006" key="5">
    <source>
        <dbReference type="Google" id="ProtNLM"/>
    </source>
</evidence>
<evidence type="ECO:0000259" key="2">
    <source>
        <dbReference type="Pfam" id="PF13860"/>
    </source>
</evidence>
<dbReference type="InterPro" id="IPR026444">
    <property type="entry name" value="Secre_tail"/>
</dbReference>